<feature type="region of interest" description="Disordered" evidence="1">
    <location>
        <begin position="1"/>
        <end position="22"/>
    </location>
</feature>
<dbReference type="InterPro" id="IPR036390">
    <property type="entry name" value="WH_DNA-bd_sf"/>
</dbReference>
<dbReference type="PIRSF" id="PIRSF016838">
    <property type="entry name" value="PafC"/>
    <property type="match status" value="1"/>
</dbReference>
<sequence>MVKKKTARTKTPMKNQRPDSERRLRQAARLADHLRLLQLLLGRGRWDYDSLAVQLECSTRTIRRRLDALELAGVPWFYDSDARCIRVLPGVKFPVLQLTRDELLDEATAATVGRAKGLDVGAGAVATEKLAAASKDEVAEMLADAQRIMEALDLKLADHSKHHEVLRTIQWALIEGRQITGQYKSPYQEKTIELRLHPLRICLTGQAWYLIARKTASERPKTYRVTRFQTVRSLDAKADVPEEFDLDEYFGKAWSVFRGGETYDIELLFKADAAELVTETMWHKTQQVARHPNGTATLRFTVDGLDEIVWWVLGWSGRVTVVEPAELRDLVLQKLNEAIDLHIRR</sequence>
<evidence type="ECO:0000259" key="4">
    <source>
        <dbReference type="Pfam" id="PF25583"/>
    </source>
</evidence>
<dbReference type="AlphaFoldDB" id="A0A5C6DMW0"/>
<dbReference type="PROSITE" id="PS52050">
    <property type="entry name" value="WYL"/>
    <property type="match status" value="1"/>
</dbReference>
<evidence type="ECO:0000313" key="6">
    <source>
        <dbReference type="Proteomes" id="UP000315471"/>
    </source>
</evidence>
<dbReference type="Proteomes" id="UP000315471">
    <property type="component" value="Unassembled WGS sequence"/>
</dbReference>
<evidence type="ECO:0000259" key="2">
    <source>
        <dbReference type="Pfam" id="PF08279"/>
    </source>
</evidence>
<dbReference type="InterPro" id="IPR013196">
    <property type="entry name" value="HTH_11"/>
</dbReference>
<dbReference type="InterPro" id="IPR051534">
    <property type="entry name" value="CBASS_pafABC_assoc_protein"/>
</dbReference>
<dbReference type="Pfam" id="PF08279">
    <property type="entry name" value="HTH_11"/>
    <property type="match status" value="1"/>
</dbReference>
<proteinExistence type="predicted"/>
<feature type="domain" description="WYL" evidence="3">
    <location>
        <begin position="164"/>
        <end position="232"/>
    </location>
</feature>
<protein>
    <submittedName>
        <fullName evidence="5">HTH domain protein</fullName>
    </submittedName>
</protein>
<feature type="domain" description="Helix-turn-helix type 11" evidence="2">
    <location>
        <begin position="35"/>
        <end position="75"/>
    </location>
</feature>
<dbReference type="PANTHER" id="PTHR34580:SF1">
    <property type="entry name" value="PROTEIN PAFC"/>
    <property type="match status" value="1"/>
</dbReference>
<dbReference type="Pfam" id="PF13280">
    <property type="entry name" value="WYL"/>
    <property type="match status" value="1"/>
</dbReference>
<dbReference type="PANTHER" id="PTHR34580">
    <property type="match status" value="1"/>
</dbReference>
<dbReference type="InterPro" id="IPR057727">
    <property type="entry name" value="WCX_dom"/>
</dbReference>
<evidence type="ECO:0000256" key="1">
    <source>
        <dbReference type="SAM" id="MobiDB-lite"/>
    </source>
</evidence>
<name>A0A5C6DMW0_9BACT</name>
<keyword evidence="6" id="KW-1185">Reference proteome</keyword>
<organism evidence="5 6">
    <name type="scientific">Novipirellula aureliae</name>
    <dbReference type="NCBI Taxonomy" id="2527966"/>
    <lineage>
        <taxon>Bacteria</taxon>
        <taxon>Pseudomonadati</taxon>
        <taxon>Planctomycetota</taxon>
        <taxon>Planctomycetia</taxon>
        <taxon>Pirellulales</taxon>
        <taxon>Pirellulaceae</taxon>
        <taxon>Novipirellula</taxon>
    </lineage>
</organism>
<evidence type="ECO:0000313" key="5">
    <source>
        <dbReference type="EMBL" id="TWU37495.1"/>
    </source>
</evidence>
<dbReference type="EMBL" id="SJPY01000007">
    <property type="protein sequence ID" value="TWU37495.1"/>
    <property type="molecule type" value="Genomic_DNA"/>
</dbReference>
<dbReference type="Pfam" id="PF25583">
    <property type="entry name" value="WCX"/>
    <property type="match status" value="1"/>
</dbReference>
<dbReference type="InterPro" id="IPR028349">
    <property type="entry name" value="PafC-like"/>
</dbReference>
<feature type="domain" description="WCX" evidence="4">
    <location>
        <begin position="261"/>
        <end position="338"/>
    </location>
</feature>
<dbReference type="InterPro" id="IPR026881">
    <property type="entry name" value="WYL_dom"/>
</dbReference>
<accession>A0A5C6DMW0</accession>
<evidence type="ECO:0000259" key="3">
    <source>
        <dbReference type="Pfam" id="PF13280"/>
    </source>
</evidence>
<gene>
    <name evidence="5" type="ORF">Q31b_42830</name>
</gene>
<dbReference type="OrthoDB" id="9767131at2"/>
<dbReference type="SUPFAM" id="SSF46785">
    <property type="entry name" value="Winged helix' DNA-binding domain"/>
    <property type="match status" value="1"/>
</dbReference>
<comment type="caution">
    <text evidence="5">The sequence shown here is derived from an EMBL/GenBank/DDBJ whole genome shotgun (WGS) entry which is preliminary data.</text>
</comment>
<reference evidence="5 6" key="1">
    <citation type="submission" date="2019-02" db="EMBL/GenBank/DDBJ databases">
        <title>Deep-cultivation of Planctomycetes and their phenomic and genomic characterization uncovers novel biology.</title>
        <authorList>
            <person name="Wiegand S."/>
            <person name="Jogler M."/>
            <person name="Boedeker C."/>
            <person name="Pinto D."/>
            <person name="Vollmers J."/>
            <person name="Rivas-Marin E."/>
            <person name="Kohn T."/>
            <person name="Peeters S.H."/>
            <person name="Heuer A."/>
            <person name="Rast P."/>
            <person name="Oberbeckmann S."/>
            <person name="Bunk B."/>
            <person name="Jeske O."/>
            <person name="Meyerdierks A."/>
            <person name="Storesund J.E."/>
            <person name="Kallscheuer N."/>
            <person name="Luecker S."/>
            <person name="Lage O.M."/>
            <person name="Pohl T."/>
            <person name="Merkel B.J."/>
            <person name="Hornburger P."/>
            <person name="Mueller R.-W."/>
            <person name="Bruemmer F."/>
            <person name="Labrenz M."/>
            <person name="Spormann A.M."/>
            <person name="Op Den Camp H."/>
            <person name="Overmann J."/>
            <person name="Amann R."/>
            <person name="Jetten M.S.M."/>
            <person name="Mascher T."/>
            <person name="Medema M.H."/>
            <person name="Devos D.P."/>
            <person name="Kaster A.-K."/>
            <person name="Ovreas L."/>
            <person name="Rohde M."/>
            <person name="Galperin M.Y."/>
            <person name="Jogler C."/>
        </authorList>
    </citation>
    <scope>NUCLEOTIDE SEQUENCE [LARGE SCALE GENOMIC DNA]</scope>
    <source>
        <strain evidence="5 6">Q31b</strain>
    </source>
</reference>